<sequence>MQDARPLLLGDVEQVQRAENRGLERVQRIGLVFRRRGRAGQVVDPVDRPADGERHDHVMLDPAEPRMADQRADVLEPPGREIVDTDHPVPLIEQPSDQVGADETGPARHQNCPSTPPGGLVAPRVEADRKCLALRHDNIPPFIPKSVSFAPFR</sequence>
<name>A0A644UZD4_9ZZZZ</name>
<dbReference type="AlphaFoldDB" id="A0A644UZD4"/>
<comment type="caution">
    <text evidence="2">The sequence shown here is derived from an EMBL/GenBank/DDBJ whole genome shotgun (WGS) entry which is preliminary data.</text>
</comment>
<evidence type="ECO:0000313" key="2">
    <source>
        <dbReference type="EMBL" id="MPL84430.1"/>
    </source>
</evidence>
<organism evidence="2">
    <name type="scientific">bioreactor metagenome</name>
    <dbReference type="NCBI Taxonomy" id="1076179"/>
    <lineage>
        <taxon>unclassified sequences</taxon>
        <taxon>metagenomes</taxon>
        <taxon>ecological metagenomes</taxon>
    </lineage>
</organism>
<gene>
    <name evidence="2" type="ORF">SDC9_30395</name>
</gene>
<proteinExistence type="predicted"/>
<protein>
    <submittedName>
        <fullName evidence="2">Uncharacterized protein</fullName>
    </submittedName>
</protein>
<accession>A0A644UZD4</accession>
<evidence type="ECO:0000256" key="1">
    <source>
        <dbReference type="SAM" id="MobiDB-lite"/>
    </source>
</evidence>
<dbReference type="EMBL" id="VSSQ01000190">
    <property type="protein sequence ID" value="MPL84430.1"/>
    <property type="molecule type" value="Genomic_DNA"/>
</dbReference>
<reference evidence="2" key="1">
    <citation type="submission" date="2019-08" db="EMBL/GenBank/DDBJ databases">
        <authorList>
            <person name="Kucharzyk K."/>
            <person name="Murdoch R.W."/>
            <person name="Higgins S."/>
            <person name="Loffler F."/>
        </authorList>
    </citation>
    <scope>NUCLEOTIDE SEQUENCE</scope>
</reference>
<feature type="region of interest" description="Disordered" evidence="1">
    <location>
        <begin position="79"/>
        <end position="123"/>
    </location>
</feature>